<feature type="non-terminal residue" evidence="1">
    <location>
        <position position="72"/>
    </location>
</feature>
<feature type="non-terminal residue" evidence="1">
    <location>
        <position position="1"/>
    </location>
</feature>
<organism evidence="1">
    <name type="scientific">Nothobranchius korthausae</name>
    <dbReference type="NCBI Taxonomy" id="1143690"/>
    <lineage>
        <taxon>Eukaryota</taxon>
        <taxon>Metazoa</taxon>
        <taxon>Chordata</taxon>
        <taxon>Craniata</taxon>
        <taxon>Vertebrata</taxon>
        <taxon>Euteleostomi</taxon>
        <taxon>Actinopterygii</taxon>
        <taxon>Neopterygii</taxon>
        <taxon>Teleostei</taxon>
        <taxon>Neoteleostei</taxon>
        <taxon>Acanthomorphata</taxon>
        <taxon>Ovalentaria</taxon>
        <taxon>Atherinomorphae</taxon>
        <taxon>Cyprinodontiformes</taxon>
        <taxon>Nothobranchiidae</taxon>
        <taxon>Nothobranchius</taxon>
    </lineage>
</organism>
<dbReference type="EMBL" id="HAEB01015919">
    <property type="protein sequence ID" value="SBQ62446.1"/>
    <property type="molecule type" value="Transcribed_RNA"/>
</dbReference>
<evidence type="ECO:0000313" key="1">
    <source>
        <dbReference type="EMBL" id="SBQ62446.1"/>
    </source>
</evidence>
<accession>A0A1A8FUK4</accession>
<dbReference type="AlphaFoldDB" id="A0A1A8FUK4"/>
<proteinExistence type="predicted"/>
<reference evidence="1" key="1">
    <citation type="submission" date="2016-05" db="EMBL/GenBank/DDBJ databases">
        <authorList>
            <person name="Lavstsen T."/>
            <person name="Jespersen J.S."/>
        </authorList>
    </citation>
    <scope>NUCLEOTIDE SEQUENCE</scope>
    <source>
        <tissue evidence="1">Brain</tissue>
    </source>
</reference>
<gene>
    <name evidence="1" type="primary">Nfu_g_1_023557</name>
</gene>
<sequence length="72" mass="8186">TTFIPPPWKTNEHVLTVLSVMGLGTPERYIWKCRSSLYLPHNWCGICSLARLHPSSYVVTDEGAHPHEDIRA</sequence>
<protein>
    <submittedName>
        <fullName evidence="1">Uncharacterized protein</fullName>
    </submittedName>
</protein>
<reference evidence="1" key="2">
    <citation type="submission" date="2016-06" db="EMBL/GenBank/DDBJ databases">
        <title>The genome of a short-lived fish provides insights into sex chromosome evolution and the genetic control of aging.</title>
        <authorList>
            <person name="Reichwald K."/>
            <person name="Felder M."/>
            <person name="Petzold A."/>
            <person name="Koch P."/>
            <person name="Groth M."/>
            <person name="Platzer M."/>
        </authorList>
    </citation>
    <scope>NUCLEOTIDE SEQUENCE</scope>
    <source>
        <tissue evidence="1">Brain</tissue>
    </source>
</reference>
<name>A0A1A8FUK4_9TELE</name>